<dbReference type="HAMAP" id="MF_00476">
    <property type="entry name" value="NikR"/>
    <property type="match status" value="1"/>
</dbReference>
<feature type="domain" description="Ribbon-helix-helix protein CopG" evidence="9">
    <location>
        <begin position="2"/>
        <end position="43"/>
    </location>
</feature>
<keyword evidence="2 7" id="KW-0533">Nickel</keyword>
<evidence type="ECO:0000313" key="11">
    <source>
        <dbReference type="EMBL" id="CAA6811747.1"/>
    </source>
</evidence>
<evidence type="ECO:0000256" key="7">
    <source>
        <dbReference type="HAMAP-Rule" id="MF_00476"/>
    </source>
</evidence>
<dbReference type="Pfam" id="PF01402">
    <property type="entry name" value="RHH_1"/>
    <property type="match status" value="1"/>
</dbReference>
<organism evidence="11">
    <name type="scientific">uncultured Thiotrichaceae bacterium</name>
    <dbReference type="NCBI Taxonomy" id="298394"/>
    <lineage>
        <taxon>Bacteria</taxon>
        <taxon>Pseudomonadati</taxon>
        <taxon>Pseudomonadota</taxon>
        <taxon>Gammaproteobacteria</taxon>
        <taxon>Thiotrichales</taxon>
        <taxon>Thiotrichaceae</taxon>
        <taxon>environmental samples</taxon>
    </lineage>
</organism>
<dbReference type="EMBL" id="CACVAY010000050">
    <property type="protein sequence ID" value="CAA6811747.1"/>
    <property type="molecule type" value="Genomic_DNA"/>
</dbReference>
<evidence type="ECO:0000259" key="10">
    <source>
        <dbReference type="Pfam" id="PF08753"/>
    </source>
</evidence>
<feature type="binding site" evidence="7">
    <location>
        <position position="87"/>
    </location>
    <ligand>
        <name>Ni(2+)</name>
        <dbReference type="ChEBI" id="CHEBI:49786"/>
    </ligand>
</feature>
<dbReference type="GO" id="GO:0003677">
    <property type="term" value="F:DNA binding"/>
    <property type="evidence" value="ECO:0007669"/>
    <property type="project" value="UniProtKB-KW"/>
</dbReference>
<keyword evidence="5 7" id="KW-0238">DNA-binding</keyword>
<dbReference type="InterPro" id="IPR045865">
    <property type="entry name" value="ACT-like_dom_sf"/>
</dbReference>
<dbReference type="PANTHER" id="PTHR34719">
    <property type="entry name" value="NICKEL-RESPONSIVE REGULATOR"/>
    <property type="match status" value="1"/>
</dbReference>
<sequence length="161" mass="18767">MERITISLEDELAVQFKAFINERGYKNRSEAIRDLIREKIENERLEQTEGTCIGTLTYLYDHHERELAKRLTQEHHHHHDLSISTLHVHLDHDNCMETVIVKGNINEVQEFANNVISQSGVRHGKLYLIPVEMKNKHHIHGDHAPKDDQKGHSHEHISPKS</sequence>
<dbReference type="InterPro" id="IPR013321">
    <property type="entry name" value="Arc_rbn_hlx_hlx"/>
</dbReference>
<keyword evidence="4 7" id="KW-0805">Transcription regulation</keyword>
<dbReference type="Gene3D" id="3.30.70.1150">
    <property type="entry name" value="ACT-like. Chain A, domain 2"/>
    <property type="match status" value="1"/>
</dbReference>
<keyword evidence="6 7" id="KW-0804">Transcription</keyword>
<dbReference type="InterPro" id="IPR050192">
    <property type="entry name" value="CopG/NikR_regulator"/>
</dbReference>
<dbReference type="CDD" id="cd22231">
    <property type="entry name" value="RHH_NikR_HicB-like"/>
    <property type="match status" value="1"/>
</dbReference>
<proteinExistence type="inferred from homology"/>
<keyword evidence="3 7" id="KW-0479">Metal-binding</keyword>
<dbReference type="AlphaFoldDB" id="A0A6S6T4V9"/>
<evidence type="ECO:0000259" key="9">
    <source>
        <dbReference type="Pfam" id="PF01402"/>
    </source>
</evidence>
<evidence type="ECO:0000256" key="3">
    <source>
        <dbReference type="ARBA" id="ARBA00022723"/>
    </source>
</evidence>
<comment type="similarity">
    <text evidence="1 7">Belongs to the transcriptional regulatory CopG/NikR family.</text>
</comment>
<dbReference type="NCBIfam" id="NF002169">
    <property type="entry name" value="PRK01002.1"/>
    <property type="match status" value="1"/>
</dbReference>
<dbReference type="PANTHER" id="PTHR34719:SF2">
    <property type="entry name" value="NICKEL-RESPONSIVE REGULATOR"/>
    <property type="match status" value="1"/>
</dbReference>
<dbReference type="InterPro" id="IPR010985">
    <property type="entry name" value="Ribbon_hlx_hlx"/>
</dbReference>
<dbReference type="InterPro" id="IPR002145">
    <property type="entry name" value="CopG"/>
</dbReference>
<feature type="binding site" evidence="7">
    <location>
        <position position="95"/>
    </location>
    <ligand>
        <name>Ni(2+)</name>
        <dbReference type="ChEBI" id="CHEBI:49786"/>
    </ligand>
</feature>
<comment type="cofactor">
    <cofactor evidence="7">
        <name>Ni(2+)</name>
        <dbReference type="ChEBI" id="CHEBI:49786"/>
    </cofactor>
    <text evidence="7">Binds 1 nickel ion per subunit.</text>
</comment>
<feature type="binding site" evidence="7">
    <location>
        <position position="89"/>
    </location>
    <ligand>
        <name>Ni(2+)</name>
        <dbReference type="ChEBI" id="CHEBI:49786"/>
    </ligand>
</feature>
<dbReference type="NCBIfam" id="NF003381">
    <property type="entry name" value="PRK04460.1"/>
    <property type="match status" value="1"/>
</dbReference>
<feature type="domain" description="Transcription factor NikR nickel binding C-terminal" evidence="10">
    <location>
        <begin position="53"/>
        <end position="128"/>
    </location>
</feature>
<evidence type="ECO:0000256" key="4">
    <source>
        <dbReference type="ARBA" id="ARBA00023015"/>
    </source>
</evidence>
<comment type="function">
    <text evidence="7">Transcriptional regulator.</text>
</comment>
<evidence type="ECO:0000256" key="2">
    <source>
        <dbReference type="ARBA" id="ARBA00022596"/>
    </source>
</evidence>
<dbReference type="Pfam" id="PF08753">
    <property type="entry name" value="NikR_C"/>
    <property type="match status" value="1"/>
</dbReference>
<feature type="region of interest" description="Disordered" evidence="8">
    <location>
        <begin position="137"/>
        <end position="161"/>
    </location>
</feature>
<evidence type="ECO:0000256" key="8">
    <source>
        <dbReference type="SAM" id="MobiDB-lite"/>
    </source>
</evidence>
<dbReference type="InterPro" id="IPR027271">
    <property type="entry name" value="Acetolactate_synth/TF_NikR_C"/>
</dbReference>
<dbReference type="Gene3D" id="1.10.1220.10">
    <property type="entry name" value="Met repressor-like"/>
    <property type="match status" value="1"/>
</dbReference>
<gene>
    <name evidence="11" type="ORF">HELGO_WM14282</name>
</gene>
<accession>A0A6S6T4V9</accession>
<dbReference type="InterPro" id="IPR022988">
    <property type="entry name" value="Ni_resp_reg_NikR"/>
</dbReference>
<evidence type="ECO:0000256" key="6">
    <source>
        <dbReference type="ARBA" id="ARBA00023163"/>
    </source>
</evidence>
<dbReference type="SUPFAM" id="SSF55021">
    <property type="entry name" value="ACT-like"/>
    <property type="match status" value="1"/>
</dbReference>
<dbReference type="GO" id="GO:0016151">
    <property type="term" value="F:nickel cation binding"/>
    <property type="evidence" value="ECO:0007669"/>
    <property type="project" value="UniProtKB-UniRule"/>
</dbReference>
<protein>
    <recommendedName>
        <fullName evidence="7">Putative nickel-responsive regulator</fullName>
    </recommendedName>
</protein>
<name>A0A6S6T4V9_9GAMM</name>
<dbReference type="NCBIfam" id="NF002815">
    <property type="entry name" value="PRK02967.1"/>
    <property type="match status" value="1"/>
</dbReference>
<reference evidence="11" key="1">
    <citation type="submission" date="2020-01" db="EMBL/GenBank/DDBJ databases">
        <authorList>
            <person name="Meier V. D."/>
            <person name="Meier V D."/>
        </authorList>
    </citation>
    <scope>NUCLEOTIDE SEQUENCE</scope>
    <source>
        <strain evidence="11">HLG_WM_MAG_07</strain>
    </source>
</reference>
<evidence type="ECO:0000256" key="1">
    <source>
        <dbReference type="ARBA" id="ARBA00008478"/>
    </source>
</evidence>
<feature type="binding site" evidence="7">
    <location>
        <position position="76"/>
    </location>
    <ligand>
        <name>Ni(2+)</name>
        <dbReference type="ChEBI" id="CHEBI:49786"/>
    </ligand>
</feature>
<evidence type="ECO:0000256" key="5">
    <source>
        <dbReference type="ARBA" id="ARBA00023125"/>
    </source>
</evidence>
<dbReference type="GO" id="GO:0010045">
    <property type="term" value="P:response to nickel cation"/>
    <property type="evidence" value="ECO:0007669"/>
    <property type="project" value="InterPro"/>
</dbReference>
<feature type="compositionally biased region" description="Basic and acidic residues" evidence="8">
    <location>
        <begin position="141"/>
        <end position="161"/>
    </location>
</feature>
<dbReference type="SUPFAM" id="SSF47598">
    <property type="entry name" value="Ribbon-helix-helix"/>
    <property type="match status" value="1"/>
</dbReference>
<dbReference type="GO" id="GO:0003700">
    <property type="term" value="F:DNA-binding transcription factor activity"/>
    <property type="evidence" value="ECO:0007669"/>
    <property type="project" value="UniProtKB-UniRule"/>
</dbReference>
<dbReference type="InterPro" id="IPR014864">
    <property type="entry name" value="TF_NikR_Ni-bd_C"/>
</dbReference>